<dbReference type="Pfam" id="PF00687">
    <property type="entry name" value="Ribosomal_L1"/>
    <property type="match status" value="1"/>
</dbReference>
<dbReference type="InParanoid" id="A0A2Y9NQK3"/>
<evidence type="ECO:0000259" key="8">
    <source>
        <dbReference type="Pfam" id="PF11510"/>
    </source>
</evidence>
<name>A0A2Y9NQK3_DELLE</name>
<dbReference type="PROSITE" id="PS01199">
    <property type="entry name" value="RIBOSOMAL_L1"/>
    <property type="match status" value="1"/>
</dbReference>
<gene>
    <name evidence="10" type="primary">RPL10A</name>
</gene>
<dbReference type="SUPFAM" id="SSF56808">
    <property type="entry name" value="Ribosomal protein L1"/>
    <property type="match status" value="1"/>
</dbReference>
<dbReference type="GO" id="GO:0022625">
    <property type="term" value="C:cytosolic large ribosomal subunit"/>
    <property type="evidence" value="ECO:0007669"/>
    <property type="project" value="UniProtKB-ARBA"/>
</dbReference>
<dbReference type="AlphaFoldDB" id="A0A2Y9NQK3"/>
<dbReference type="Gene3D" id="3.30.190.20">
    <property type="match status" value="1"/>
</dbReference>
<dbReference type="GO" id="GO:0036297">
    <property type="term" value="P:interstrand cross-link repair"/>
    <property type="evidence" value="ECO:0007669"/>
    <property type="project" value="InterPro"/>
</dbReference>
<comment type="similarity">
    <text evidence="1">Belongs to the universal ribosomal protein uL1 family.</text>
</comment>
<dbReference type="Gene3D" id="1.25.40.480">
    <property type="match status" value="2"/>
</dbReference>
<keyword evidence="9" id="KW-1185">Reference proteome</keyword>
<dbReference type="RefSeq" id="XP_022437399.1">
    <property type="nucleotide sequence ID" value="XM_022581691.2"/>
</dbReference>
<feature type="domain" description="Fanconi Anaemia group E protein C-terminal" evidence="8">
    <location>
        <begin position="368"/>
        <end position="487"/>
    </location>
</feature>
<protein>
    <recommendedName>
        <fullName evidence="5">Large ribosomal subunit protein uL1</fullName>
    </recommendedName>
    <alternativeName>
        <fullName evidence="6">60S ribosomal protein L10a</fullName>
    </alternativeName>
</protein>
<dbReference type="Proteomes" id="UP000248483">
    <property type="component" value="Unplaced"/>
</dbReference>
<dbReference type="CDD" id="cd00403">
    <property type="entry name" value="Ribosomal_L1"/>
    <property type="match status" value="1"/>
</dbReference>
<evidence type="ECO:0000256" key="5">
    <source>
        <dbReference type="ARBA" id="ARBA00035241"/>
    </source>
</evidence>
<dbReference type="GeneID" id="111178722"/>
<dbReference type="InterPro" id="IPR016095">
    <property type="entry name" value="Ribosomal_uL1_3-a/b-sand"/>
</dbReference>
<dbReference type="STRING" id="9749.A0A2Y9NQK3"/>
<evidence type="ECO:0000256" key="6">
    <source>
        <dbReference type="ARBA" id="ARBA00035370"/>
    </source>
</evidence>
<keyword evidence="2 10" id="KW-0689">Ribosomal protein</keyword>
<dbReference type="InterPro" id="IPR023674">
    <property type="entry name" value="Ribosomal_uL1-like"/>
</dbReference>
<dbReference type="InterPro" id="IPR021025">
    <property type="entry name" value="Fanconi_anaemia_gr_E_prot_C"/>
</dbReference>
<sequence>MEAPEAAPAQAEGAEPAPWAHLEAPARLLLQTLQAGPDGARRGLGVLRALSGRGGEPFGWDRVFEALCREEPVVEGPDCRLELKPLLLRLPPLCQRNLMSLLMAVWPSLPGSSLRPVLQILRQDPSPDPDPWLRALGEFLRRDLGVGVSTEGVSPLSKRCQRQLRGLCMQLGQGGRKLKLPQAPDPEGTEQEEDKDSQRPGKRRKEAEEEPASPEGERAPKRLRCLEKEEEESHEENRPEHASLESLANGGGASSIKNQPVLGAKPSEAGQSLEDAKGLPESLELPRAIQEQVPRLQQLLKTLGKGLEGLEGTPPVELQLLHECSPGQGSSPHLTLLWSVLALPLLLPRWIETAQQRQAECPGVLPPPWQVDLVCAQLQLPQLSDTGLLQLCTWLLALSPDLSLSIATVLTRSLFLGRILSLTSSASRLLTTALTSFCTKYTYAVCRALLGPVLQAPGIGPAQTELLCCLTKDEALEPDMQALMLGSWSCPGRKKLSWCCSHSWSGSSKVSRDTLYEAVREVLHGNQRKRRKFLETVELQISLKNYDPQKDKRFSGTVRLKSTPRPKFSVCVLGDQQHCDEAKAVDIPHMDIEALKKLNKNKKLVKKLAKKYDAFLASESLIKQIPRILGPGLNKAGKFPSLLTHNENMVAKVDEVKSTIKFQMKKVLCLAVAVGHVKMTDDELVYNIHLAVNFLVSLLKKNWQNVRALYIKSTMGKPQRLY</sequence>
<evidence type="ECO:0000313" key="9">
    <source>
        <dbReference type="Proteomes" id="UP000248483"/>
    </source>
</evidence>
<dbReference type="FunFam" id="3.40.50.790:FF:000002">
    <property type="entry name" value="Ribosomal protein"/>
    <property type="match status" value="1"/>
</dbReference>
<evidence type="ECO:0000256" key="2">
    <source>
        <dbReference type="ARBA" id="ARBA00022980"/>
    </source>
</evidence>
<evidence type="ECO:0000256" key="1">
    <source>
        <dbReference type="ARBA" id="ARBA00010531"/>
    </source>
</evidence>
<dbReference type="PANTHER" id="PTHR32094">
    <property type="entry name" value="FANCONI ANEMIA GROUP E PROTEIN"/>
    <property type="match status" value="1"/>
</dbReference>
<dbReference type="CTD" id="4736"/>
<dbReference type="InterPro" id="IPR039685">
    <property type="entry name" value="FANCE"/>
</dbReference>
<dbReference type="KEGG" id="dle:111178722"/>
<feature type="region of interest" description="Disordered" evidence="7">
    <location>
        <begin position="173"/>
        <end position="277"/>
    </location>
</feature>
<dbReference type="InterPro" id="IPR023673">
    <property type="entry name" value="Ribosomal_uL1_CS"/>
</dbReference>
<comment type="function">
    <text evidence="4">Component of the large ribosomal subunit. The ribosome is a large ribonucleoprotein complex responsible for the synthesis of proteins in the cell.</text>
</comment>
<dbReference type="PANTHER" id="PTHR32094:SF5">
    <property type="entry name" value="FANCONI ANEMIA GROUP E PROTEIN"/>
    <property type="match status" value="1"/>
</dbReference>
<evidence type="ECO:0000256" key="4">
    <source>
        <dbReference type="ARBA" id="ARBA00034092"/>
    </source>
</evidence>
<feature type="compositionally biased region" description="Basic and acidic residues" evidence="7">
    <location>
        <begin position="215"/>
        <end position="227"/>
    </location>
</feature>
<keyword evidence="3" id="KW-0687">Ribonucleoprotein</keyword>
<dbReference type="Gene3D" id="3.40.50.790">
    <property type="match status" value="1"/>
</dbReference>
<dbReference type="Pfam" id="PF11510">
    <property type="entry name" value="FA_FANCE"/>
    <property type="match status" value="2"/>
</dbReference>
<proteinExistence type="inferred from homology"/>
<dbReference type="FunCoup" id="A0A2Y9NQK3">
    <property type="interactions" value="1976"/>
</dbReference>
<evidence type="ECO:0000256" key="3">
    <source>
        <dbReference type="ARBA" id="ARBA00023274"/>
    </source>
</evidence>
<dbReference type="FunFam" id="3.30.190.20:FF:000006">
    <property type="entry name" value="Ribosomal protein"/>
    <property type="match status" value="1"/>
</dbReference>
<reference evidence="10" key="1">
    <citation type="submission" date="2025-08" db="UniProtKB">
        <authorList>
            <consortium name="RefSeq"/>
        </authorList>
    </citation>
    <scope>IDENTIFICATION</scope>
    <source>
        <tissue evidence="10">Blood</tissue>
    </source>
</reference>
<dbReference type="FunFam" id="3.30.190.20:FF:000009">
    <property type="entry name" value="Ribosomal protein L10a"/>
    <property type="match status" value="1"/>
</dbReference>
<feature type="domain" description="Fanconi Anaemia group E protein C-terminal" evidence="8">
    <location>
        <begin position="279"/>
        <end position="329"/>
    </location>
</feature>
<dbReference type="InterPro" id="IPR028364">
    <property type="entry name" value="Ribosomal_uL1/biogenesis"/>
</dbReference>
<organism evidence="9 10">
    <name type="scientific">Delphinapterus leucas</name>
    <name type="common">Beluga whale</name>
    <dbReference type="NCBI Taxonomy" id="9749"/>
    <lineage>
        <taxon>Eukaryota</taxon>
        <taxon>Metazoa</taxon>
        <taxon>Chordata</taxon>
        <taxon>Craniata</taxon>
        <taxon>Vertebrata</taxon>
        <taxon>Euteleostomi</taxon>
        <taxon>Mammalia</taxon>
        <taxon>Eutheria</taxon>
        <taxon>Laurasiatheria</taxon>
        <taxon>Artiodactyla</taxon>
        <taxon>Whippomorpha</taxon>
        <taxon>Cetacea</taxon>
        <taxon>Odontoceti</taxon>
        <taxon>Monodontidae</taxon>
        <taxon>Delphinapterus</taxon>
    </lineage>
</organism>
<evidence type="ECO:0000313" key="10">
    <source>
        <dbReference type="RefSeq" id="XP_022437399.1"/>
    </source>
</evidence>
<evidence type="ECO:0000256" key="7">
    <source>
        <dbReference type="SAM" id="MobiDB-lite"/>
    </source>
</evidence>
<accession>A0A2Y9NQK3</accession>
<dbReference type="GO" id="GO:0043240">
    <property type="term" value="C:Fanconi anaemia nuclear complex"/>
    <property type="evidence" value="ECO:0007669"/>
    <property type="project" value="InterPro"/>
</dbReference>